<dbReference type="AlphaFoldDB" id="A0A7T5UI19"/>
<accession>A0A7T5UI19</accession>
<proteinExistence type="predicted"/>
<name>A0A7T5UI19_9BACT</name>
<gene>
    <name evidence="1" type="ORF">HYS17_01795</name>
</gene>
<protein>
    <submittedName>
        <fullName evidence="1">Uncharacterized protein</fullName>
    </submittedName>
</protein>
<evidence type="ECO:0000313" key="1">
    <source>
        <dbReference type="EMBL" id="QQG36546.1"/>
    </source>
</evidence>
<dbReference type="Proteomes" id="UP000595362">
    <property type="component" value="Chromosome"/>
</dbReference>
<sequence length="146" mass="16488">MDPVLENARSQLVAIDAVERLHDAFKIVSLFLEDPQRSIKSADQSREYNEHRQIKSESGRFERHRAKQSLLLSVSYCLSISQRLNELALTVASFKPSVDDKDGDNLLMQVLETGRQVETCISHVGNCLNVIKGREKKLLKPDTPAL</sequence>
<reference evidence="1 2" key="1">
    <citation type="submission" date="2020-07" db="EMBL/GenBank/DDBJ databases">
        <title>Huge and variable diversity of episymbiotic CPR bacteria and DPANN archaea in groundwater ecosystems.</title>
        <authorList>
            <person name="He C.Y."/>
            <person name="Keren R."/>
            <person name="Whittaker M."/>
            <person name="Farag I.F."/>
            <person name="Doudna J."/>
            <person name="Cate J.H.D."/>
            <person name="Banfield J.F."/>
        </authorList>
    </citation>
    <scope>NUCLEOTIDE SEQUENCE [LARGE SCALE GENOMIC DNA]</scope>
    <source>
        <strain evidence="1">NC_groundwater_70_Ag_B-0.1um_54_66</strain>
    </source>
</reference>
<evidence type="ECO:0000313" key="2">
    <source>
        <dbReference type="Proteomes" id="UP000595362"/>
    </source>
</evidence>
<organism evidence="1 2">
    <name type="scientific">Micavibrio aeruginosavorus</name>
    <dbReference type="NCBI Taxonomy" id="349221"/>
    <lineage>
        <taxon>Bacteria</taxon>
        <taxon>Pseudomonadati</taxon>
        <taxon>Bdellovibrionota</taxon>
        <taxon>Bdellovibrionia</taxon>
        <taxon>Bdellovibrionales</taxon>
        <taxon>Pseudobdellovibrionaceae</taxon>
        <taxon>Micavibrio</taxon>
    </lineage>
</organism>
<dbReference type="EMBL" id="CP066681">
    <property type="protein sequence ID" value="QQG36546.1"/>
    <property type="molecule type" value="Genomic_DNA"/>
</dbReference>